<proteinExistence type="inferred from homology"/>
<gene>
    <name evidence="12" type="primary">LOC115634565</name>
</gene>
<feature type="transmembrane region" description="Helical" evidence="10">
    <location>
        <begin position="15"/>
        <end position="37"/>
    </location>
</feature>
<dbReference type="OrthoDB" id="434092at2759"/>
<organism evidence="11 12">
    <name type="scientific">Drosophila lebanonensis</name>
    <name type="common">Fruit fly</name>
    <name type="synonym">Scaptodrosophila lebanonensis</name>
    <dbReference type="NCBI Taxonomy" id="7225"/>
    <lineage>
        <taxon>Eukaryota</taxon>
        <taxon>Metazoa</taxon>
        <taxon>Ecdysozoa</taxon>
        <taxon>Arthropoda</taxon>
        <taxon>Hexapoda</taxon>
        <taxon>Insecta</taxon>
        <taxon>Pterygota</taxon>
        <taxon>Neoptera</taxon>
        <taxon>Endopterygota</taxon>
        <taxon>Diptera</taxon>
        <taxon>Brachycera</taxon>
        <taxon>Muscomorpha</taxon>
        <taxon>Ephydroidea</taxon>
        <taxon>Drosophilidae</taxon>
        <taxon>Scaptodrosophila</taxon>
    </lineage>
</organism>
<sequence length="259" mass="30294">MDSKNIVSEFVHPTIMSTPCFMVSVLAIYLVTVIYLGPRFMRRRQPFDLKPIIILHNVIQVLSCIYTVNEILQITGYQILLFWKCSLVPETHELLERHFKLSYFLFWLKISELIETVIFVLRKKQNQITKLHVFHHIATVTLIYLLINHNENSFSALYPIFLNSNVHIVMYSYYLVAAVADKKTIRALTPVKKSITVIQMVQFLFILMQAGIVSVKCGVPKLVFFYFVAVICFMFYGFYDFYRSSYKKAQRRKSSATAK</sequence>
<dbReference type="PANTHER" id="PTHR11157">
    <property type="entry name" value="FATTY ACID ACYL TRANSFERASE-RELATED"/>
    <property type="match status" value="1"/>
</dbReference>
<keyword evidence="8 10" id="KW-0472">Membrane</keyword>
<dbReference type="EC" id="2.3.1.199" evidence="10"/>
<protein>
    <recommendedName>
        <fullName evidence="10">Elongation of very long chain fatty acids protein</fullName>
        <ecNumber evidence="10">2.3.1.199</ecNumber>
    </recommendedName>
    <alternativeName>
        <fullName evidence="10">Very-long-chain 3-oxoacyl-CoA synthase</fullName>
    </alternativeName>
</protein>
<keyword evidence="3 10" id="KW-0808">Transferase</keyword>
<evidence type="ECO:0000256" key="7">
    <source>
        <dbReference type="ARBA" id="ARBA00023098"/>
    </source>
</evidence>
<dbReference type="Pfam" id="PF01151">
    <property type="entry name" value="ELO"/>
    <property type="match status" value="1"/>
</dbReference>
<dbReference type="RefSeq" id="XP_030388252.1">
    <property type="nucleotide sequence ID" value="XM_030532392.1"/>
</dbReference>
<reference evidence="12" key="1">
    <citation type="submission" date="2025-08" db="UniProtKB">
        <authorList>
            <consortium name="RefSeq"/>
        </authorList>
    </citation>
    <scope>IDENTIFICATION</scope>
    <source>
        <strain evidence="12">11010-0011.00</strain>
        <tissue evidence="12">Whole body</tissue>
    </source>
</reference>
<dbReference type="Proteomes" id="UP000504634">
    <property type="component" value="Unplaced"/>
</dbReference>
<evidence type="ECO:0000256" key="5">
    <source>
        <dbReference type="ARBA" id="ARBA00022832"/>
    </source>
</evidence>
<evidence type="ECO:0000256" key="8">
    <source>
        <dbReference type="ARBA" id="ARBA00023136"/>
    </source>
</evidence>
<keyword evidence="6 10" id="KW-1133">Transmembrane helix</keyword>
<keyword evidence="4 10" id="KW-0812">Transmembrane</keyword>
<dbReference type="GO" id="GO:0042761">
    <property type="term" value="P:very long-chain fatty acid biosynthetic process"/>
    <property type="evidence" value="ECO:0007669"/>
    <property type="project" value="TreeGrafter"/>
</dbReference>
<comment type="catalytic activity">
    <reaction evidence="10">
        <text>a very-long-chain acyl-CoA + malonyl-CoA + H(+) = a very-long-chain 3-oxoacyl-CoA + CO2 + CoA</text>
        <dbReference type="Rhea" id="RHEA:32727"/>
        <dbReference type="ChEBI" id="CHEBI:15378"/>
        <dbReference type="ChEBI" id="CHEBI:16526"/>
        <dbReference type="ChEBI" id="CHEBI:57287"/>
        <dbReference type="ChEBI" id="CHEBI:57384"/>
        <dbReference type="ChEBI" id="CHEBI:90725"/>
        <dbReference type="ChEBI" id="CHEBI:90736"/>
        <dbReference type="EC" id="2.3.1.199"/>
    </reaction>
</comment>
<feature type="transmembrane region" description="Helical" evidence="10">
    <location>
        <begin position="133"/>
        <end position="150"/>
    </location>
</feature>
<evidence type="ECO:0000256" key="4">
    <source>
        <dbReference type="ARBA" id="ARBA00022692"/>
    </source>
</evidence>
<dbReference type="GO" id="GO:0034626">
    <property type="term" value="P:fatty acid elongation, polyunsaturated fatty acid"/>
    <property type="evidence" value="ECO:0007669"/>
    <property type="project" value="TreeGrafter"/>
</dbReference>
<feature type="transmembrane region" description="Helical" evidence="10">
    <location>
        <begin position="197"/>
        <end position="216"/>
    </location>
</feature>
<keyword evidence="7 10" id="KW-0443">Lipid metabolism</keyword>
<dbReference type="GeneID" id="115634565"/>
<evidence type="ECO:0000256" key="1">
    <source>
        <dbReference type="ARBA" id="ARBA00004141"/>
    </source>
</evidence>
<name>A0A6J2ULZ4_DROLE</name>
<keyword evidence="11" id="KW-1185">Reference proteome</keyword>
<dbReference type="AlphaFoldDB" id="A0A6J2ULZ4"/>
<comment type="similarity">
    <text evidence="10">Belongs to the ELO family.</text>
</comment>
<dbReference type="GO" id="GO:0030148">
    <property type="term" value="P:sphingolipid biosynthetic process"/>
    <property type="evidence" value="ECO:0007669"/>
    <property type="project" value="TreeGrafter"/>
</dbReference>
<evidence type="ECO:0000313" key="12">
    <source>
        <dbReference type="RefSeq" id="XP_030388252.1"/>
    </source>
</evidence>
<accession>A0A6J2ULZ4</accession>
<evidence type="ECO:0000256" key="9">
    <source>
        <dbReference type="ARBA" id="ARBA00023160"/>
    </source>
</evidence>
<evidence type="ECO:0000256" key="3">
    <source>
        <dbReference type="ARBA" id="ARBA00022679"/>
    </source>
</evidence>
<evidence type="ECO:0000313" key="11">
    <source>
        <dbReference type="Proteomes" id="UP000504634"/>
    </source>
</evidence>
<dbReference type="PANTHER" id="PTHR11157:SF164">
    <property type="entry name" value="ELONGATION OF VERY LONG CHAIN FATTY ACIDS PROTEIN"/>
    <property type="match status" value="1"/>
</dbReference>
<keyword evidence="2 10" id="KW-0444">Lipid biosynthesis</keyword>
<dbReference type="InterPro" id="IPR002076">
    <property type="entry name" value="ELO_fam"/>
</dbReference>
<keyword evidence="5 10" id="KW-0276">Fatty acid metabolism</keyword>
<dbReference type="GO" id="GO:0019367">
    <property type="term" value="P:fatty acid elongation, saturated fatty acid"/>
    <property type="evidence" value="ECO:0007669"/>
    <property type="project" value="TreeGrafter"/>
</dbReference>
<dbReference type="GO" id="GO:0005789">
    <property type="term" value="C:endoplasmic reticulum membrane"/>
    <property type="evidence" value="ECO:0007669"/>
    <property type="project" value="TreeGrafter"/>
</dbReference>
<comment type="subcellular location">
    <subcellularLocation>
        <location evidence="1">Membrane</location>
        <topology evidence="1">Multi-pass membrane protein</topology>
    </subcellularLocation>
</comment>
<evidence type="ECO:0000256" key="2">
    <source>
        <dbReference type="ARBA" id="ARBA00022516"/>
    </source>
</evidence>
<evidence type="ECO:0000256" key="6">
    <source>
        <dbReference type="ARBA" id="ARBA00022989"/>
    </source>
</evidence>
<evidence type="ECO:0000256" key="10">
    <source>
        <dbReference type="RuleBase" id="RU361115"/>
    </source>
</evidence>
<feature type="transmembrane region" description="Helical" evidence="10">
    <location>
        <begin position="222"/>
        <end position="242"/>
    </location>
</feature>
<feature type="transmembrane region" description="Helical" evidence="10">
    <location>
        <begin position="156"/>
        <end position="176"/>
    </location>
</feature>
<dbReference type="GO" id="GO:0034625">
    <property type="term" value="P:fatty acid elongation, monounsaturated fatty acid"/>
    <property type="evidence" value="ECO:0007669"/>
    <property type="project" value="TreeGrafter"/>
</dbReference>
<dbReference type="GO" id="GO:0009922">
    <property type="term" value="F:fatty acid elongase activity"/>
    <property type="evidence" value="ECO:0007669"/>
    <property type="project" value="UniProtKB-EC"/>
</dbReference>
<keyword evidence="9 10" id="KW-0275">Fatty acid biosynthesis</keyword>